<proteinExistence type="predicted"/>
<feature type="coiled-coil region" evidence="1">
    <location>
        <begin position="626"/>
        <end position="660"/>
    </location>
</feature>
<dbReference type="EMBL" id="MOBZ01000002">
    <property type="protein sequence ID" value="ROO13196.1"/>
    <property type="molecule type" value="Genomic_DNA"/>
</dbReference>
<comment type="caution">
    <text evidence="2">The sequence shown here is derived from an EMBL/GenBank/DDBJ whole genome shotgun (WGS) entry which is preliminary data.</text>
</comment>
<reference evidence="2 3" key="1">
    <citation type="submission" date="2016-10" db="EMBL/GenBank/DDBJ databases">
        <title>Comparative genome analysis of multiple Pseudomonas spp. focuses on biocontrol and plant growth promoting traits.</title>
        <authorList>
            <person name="Tao X.-Y."/>
            <person name="Taylor C.G."/>
        </authorList>
    </citation>
    <scope>NUCLEOTIDE SEQUENCE [LARGE SCALE GENOMIC DNA]</scope>
    <source>
        <strain evidence="2 3">36G2</strain>
    </source>
</reference>
<dbReference type="Proteomes" id="UP000283619">
    <property type="component" value="Unassembled WGS sequence"/>
</dbReference>
<name>A0A423PBU5_PSEFL</name>
<organism evidence="2 3">
    <name type="scientific">Pseudomonas fluorescens</name>
    <dbReference type="NCBI Taxonomy" id="294"/>
    <lineage>
        <taxon>Bacteria</taxon>
        <taxon>Pseudomonadati</taxon>
        <taxon>Pseudomonadota</taxon>
        <taxon>Gammaproteobacteria</taxon>
        <taxon>Pseudomonadales</taxon>
        <taxon>Pseudomonadaceae</taxon>
        <taxon>Pseudomonas</taxon>
    </lineage>
</organism>
<dbReference type="RefSeq" id="WP_123593050.1">
    <property type="nucleotide sequence ID" value="NZ_MOBZ01000002.1"/>
</dbReference>
<sequence length="858" mass="96453">MSPKSPIRGIVTVDVHPRPSEPPGVPLPHRFVPPNATPTRAVHSHQSTLAGADLDAITPAPSVMISHAPPAVSQASARSLPLEHYRIDEQVQLPAADAEGLRIFKGRRYVDVPGGVVPVVADPQTGLYRARLPSERMPSGPTLLRDPQDLLWHPLEVLEPVTFALSATRLQAFATELDFSTARAGQDHVHRYANKLYVVIENRAYQVLHDLDASSPALTVMRIVRPADPVAADPGNVYVATRPGRSEPIAFDVRDGWLGTLVGSAGGMRRSARPTEAARVADLIFELQALDLEFDQAMAKGEQLQNRWRALKGTDGERNVLEQLEEHHQRELSILEKTLGVHTEQREQIVAARGGTTYRKKVIMLQKGRLLTLNQLMIANDSRQLLDGPIFGGPVSDHAKVAAHLSSKLELLKQRQAIADELLNKWRLSQSELNDAAFEPMDLHDTVAFWVYAKSRMFVDTEATVDVNNAHARYLGFCFGEVTFAFRAFGSIPEQARIALLSDLLDQTSAIRVSYEELQLPNGAHHSRSREEIVAAIRTFEGTLDEHLNRFHQEQDTTSALPPHEQPIDFDFIPVQNRNQPSAAPRKMFRSKHHGVYRIRVGRPRRTAAGEELIDVINPHDPTEVLQTYERREGEWRRQIARQEKNLATLTTQAEQLLEKTDSHLHTAWRDEHAKRNATSIVEFLSDRADDLTEVTRQIEQAPNPGAVDTATLLQRLEYDSQRLLNESEEIRLRLYKDPAYLSIDRVAYLINHGHLSATRTHVRVQLGKGNKKDFLDVYTLNDRQTDTPLWHAHFHYADKDSPALNFTAKGGHLKTLQQSRLGTSSQRRDEQAGRAHVRIWREDIDLSTAQQIFQLAS</sequence>
<gene>
    <name evidence="2" type="ORF">BK673_04000</name>
</gene>
<dbReference type="AlphaFoldDB" id="A0A423PBU5"/>
<evidence type="ECO:0000256" key="1">
    <source>
        <dbReference type="SAM" id="Coils"/>
    </source>
</evidence>
<evidence type="ECO:0000313" key="2">
    <source>
        <dbReference type="EMBL" id="ROO13196.1"/>
    </source>
</evidence>
<evidence type="ECO:0000313" key="3">
    <source>
        <dbReference type="Proteomes" id="UP000283619"/>
    </source>
</evidence>
<protein>
    <submittedName>
        <fullName evidence="2">Uncharacterized protein</fullName>
    </submittedName>
</protein>
<keyword evidence="1" id="KW-0175">Coiled coil</keyword>
<accession>A0A423PBU5</accession>